<reference evidence="3" key="1">
    <citation type="submission" date="2016-10" db="EMBL/GenBank/DDBJ databases">
        <authorList>
            <person name="Varghese N."/>
        </authorList>
    </citation>
    <scope>NUCLEOTIDE SEQUENCE [LARGE SCALE GENOMIC DNA]</scope>
    <source>
        <strain evidence="3">CGMCC 1.12284</strain>
    </source>
</reference>
<dbReference type="eggNOG" id="arCOG11493">
    <property type="taxonomic scope" value="Archaea"/>
</dbReference>
<keyword evidence="1" id="KW-0812">Transmembrane</keyword>
<feature type="transmembrane region" description="Helical" evidence="1">
    <location>
        <begin position="38"/>
        <end position="59"/>
    </location>
</feature>
<sequence length="72" mass="7329">MDDRSIAGLLATLAIVAVAAFGAYGFGTGSLANPSGAYFAPTIASLAIAVVVVGALTVVGARSKRWLENPYW</sequence>
<keyword evidence="1" id="KW-1133">Transmembrane helix</keyword>
<proteinExistence type="predicted"/>
<dbReference type="Proteomes" id="UP000183275">
    <property type="component" value="Unassembled WGS sequence"/>
</dbReference>
<protein>
    <submittedName>
        <fullName evidence="2">Uncharacterized protein</fullName>
    </submittedName>
</protein>
<organism evidence="2 3">
    <name type="scientific">Natrinema salifodinae</name>
    <dbReference type="NCBI Taxonomy" id="1202768"/>
    <lineage>
        <taxon>Archaea</taxon>
        <taxon>Methanobacteriati</taxon>
        <taxon>Methanobacteriota</taxon>
        <taxon>Stenosarchaea group</taxon>
        <taxon>Halobacteria</taxon>
        <taxon>Halobacteriales</taxon>
        <taxon>Natrialbaceae</taxon>
        <taxon>Natrinema</taxon>
    </lineage>
</organism>
<accession>A0A1I0N5F9</accession>
<evidence type="ECO:0000313" key="3">
    <source>
        <dbReference type="Proteomes" id="UP000183275"/>
    </source>
</evidence>
<evidence type="ECO:0000313" key="2">
    <source>
        <dbReference type="EMBL" id="SEV96260.1"/>
    </source>
</evidence>
<dbReference type="AlphaFoldDB" id="A0A1I0N5F9"/>
<name>A0A1I0N5F9_9EURY</name>
<dbReference type="RefSeq" id="WP_049992300.1">
    <property type="nucleotide sequence ID" value="NZ_FOIS01000002.1"/>
</dbReference>
<gene>
    <name evidence="2" type="ORF">SAMN05216285_1352</name>
</gene>
<keyword evidence="1" id="KW-0472">Membrane</keyword>
<evidence type="ECO:0000256" key="1">
    <source>
        <dbReference type="SAM" id="Phobius"/>
    </source>
</evidence>
<dbReference type="EMBL" id="FOIS01000002">
    <property type="protein sequence ID" value="SEV96260.1"/>
    <property type="molecule type" value="Genomic_DNA"/>
</dbReference>
<keyword evidence="3" id="KW-1185">Reference proteome</keyword>